<name>A0AAE0XFA2_9PEZI</name>
<dbReference type="Proteomes" id="UP001270362">
    <property type="component" value="Unassembled WGS sequence"/>
</dbReference>
<gene>
    <name evidence="2" type="ORF">B0T22DRAFT_13062</name>
</gene>
<protein>
    <submittedName>
        <fullName evidence="2">Uncharacterized protein</fullName>
    </submittedName>
</protein>
<reference evidence="2" key="2">
    <citation type="submission" date="2023-06" db="EMBL/GenBank/DDBJ databases">
        <authorList>
            <consortium name="Lawrence Berkeley National Laboratory"/>
            <person name="Haridas S."/>
            <person name="Hensen N."/>
            <person name="Bonometti L."/>
            <person name="Westerberg I."/>
            <person name="Brannstrom I.O."/>
            <person name="Guillou S."/>
            <person name="Cros-Aarteil S."/>
            <person name="Calhoun S."/>
            <person name="Kuo A."/>
            <person name="Mondo S."/>
            <person name="Pangilinan J."/>
            <person name="Riley R."/>
            <person name="Labutti K."/>
            <person name="Andreopoulos B."/>
            <person name="Lipzen A."/>
            <person name="Chen C."/>
            <person name="Yanf M."/>
            <person name="Daum C."/>
            <person name="Ng V."/>
            <person name="Clum A."/>
            <person name="Steindorff A."/>
            <person name="Ohm R."/>
            <person name="Martin F."/>
            <person name="Silar P."/>
            <person name="Natvig D."/>
            <person name="Lalanne C."/>
            <person name="Gautier V."/>
            <person name="Ament-Velasquez S.L."/>
            <person name="Kruys A."/>
            <person name="Hutchinson M.I."/>
            <person name="Powell A.J."/>
            <person name="Barry K."/>
            <person name="Miller A.N."/>
            <person name="Grigoriev I.V."/>
            <person name="Debuchy R."/>
            <person name="Gladieux P."/>
            <person name="Thoren M.H."/>
            <person name="Johannesson H."/>
        </authorList>
    </citation>
    <scope>NUCLEOTIDE SEQUENCE</scope>
    <source>
        <strain evidence="2">CBS 314.62</strain>
    </source>
</reference>
<dbReference type="AlphaFoldDB" id="A0AAE0XFA2"/>
<dbReference type="EMBL" id="JAULSO010000001">
    <property type="protein sequence ID" value="KAK3692413.1"/>
    <property type="molecule type" value="Genomic_DNA"/>
</dbReference>
<evidence type="ECO:0000313" key="3">
    <source>
        <dbReference type="Proteomes" id="UP001270362"/>
    </source>
</evidence>
<keyword evidence="1" id="KW-1133">Transmembrane helix</keyword>
<reference evidence="2" key="1">
    <citation type="journal article" date="2023" name="Mol. Phylogenet. Evol.">
        <title>Genome-scale phylogeny and comparative genomics of the fungal order Sordariales.</title>
        <authorList>
            <person name="Hensen N."/>
            <person name="Bonometti L."/>
            <person name="Westerberg I."/>
            <person name="Brannstrom I.O."/>
            <person name="Guillou S."/>
            <person name="Cros-Aarteil S."/>
            <person name="Calhoun S."/>
            <person name="Haridas S."/>
            <person name="Kuo A."/>
            <person name="Mondo S."/>
            <person name="Pangilinan J."/>
            <person name="Riley R."/>
            <person name="LaButti K."/>
            <person name="Andreopoulos B."/>
            <person name="Lipzen A."/>
            <person name="Chen C."/>
            <person name="Yan M."/>
            <person name="Daum C."/>
            <person name="Ng V."/>
            <person name="Clum A."/>
            <person name="Steindorff A."/>
            <person name="Ohm R.A."/>
            <person name="Martin F."/>
            <person name="Silar P."/>
            <person name="Natvig D.O."/>
            <person name="Lalanne C."/>
            <person name="Gautier V."/>
            <person name="Ament-Velasquez S.L."/>
            <person name="Kruys A."/>
            <person name="Hutchinson M.I."/>
            <person name="Powell A.J."/>
            <person name="Barry K."/>
            <person name="Miller A.N."/>
            <person name="Grigoriev I.V."/>
            <person name="Debuchy R."/>
            <person name="Gladieux P."/>
            <person name="Hiltunen Thoren M."/>
            <person name="Johannesson H."/>
        </authorList>
    </citation>
    <scope>NUCLEOTIDE SEQUENCE</scope>
    <source>
        <strain evidence="2">CBS 314.62</strain>
    </source>
</reference>
<sequence>MPCLCHIDGLGAKEAAPAAALARLGWDHAFGVVLFIYLFIVCSLRSLGTVTTYGWDLSVKLKGVGITCSILLPWFLSVKHPGVAFGLVSFLYSGTYHYHHQVRHAKAAITSE</sequence>
<evidence type="ECO:0000313" key="2">
    <source>
        <dbReference type="EMBL" id="KAK3692413.1"/>
    </source>
</evidence>
<comment type="caution">
    <text evidence="2">The sequence shown here is derived from an EMBL/GenBank/DDBJ whole genome shotgun (WGS) entry which is preliminary data.</text>
</comment>
<feature type="transmembrane region" description="Helical" evidence="1">
    <location>
        <begin position="29"/>
        <end position="47"/>
    </location>
</feature>
<keyword evidence="3" id="KW-1185">Reference proteome</keyword>
<evidence type="ECO:0000256" key="1">
    <source>
        <dbReference type="SAM" id="Phobius"/>
    </source>
</evidence>
<keyword evidence="1" id="KW-0472">Membrane</keyword>
<accession>A0AAE0XFA2</accession>
<organism evidence="2 3">
    <name type="scientific">Podospora appendiculata</name>
    <dbReference type="NCBI Taxonomy" id="314037"/>
    <lineage>
        <taxon>Eukaryota</taxon>
        <taxon>Fungi</taxon>
        <taxon>Dikarya</taxon>
        <taxon>Ascomycota</taxon>
        <taxon>Pezizomycotina</taxon>
        <taxon>Sordariomycetes</taxon>
        <taxon>Sordariomycetidae</taxon>
        <taxon>Sordariales</taxon>
        <taxon>Podosporaceae</taxon>
        <taxon>Podospora</taxon>
    </lineage>
</organism>
<keyword evidence="1" id="KW-0812">Transmembrane</keyword>
<proteinExistence type="predicted"/>